<evidence type="ECO:0000313" key="1">
    <source>
        <dbReference type="EMBL" id="KXB04281.1"/>
    </source>
</evidence>
<dbReference type="Pfam" id="PF02597">
    <property type="entry name" value="ThiS"/>
    <property type="match status" value="1"/>
</dbReference>
<evidence type="ECO:0000313" key="2">
    <source>
        <dbReference type="Proteomes" id="UP000070076"/>
    </source>
</evidence>
<dbReference type="Gene3D" id="3.10.20.30">
    <property type="match status" value="1"/>
</dbReference>
<dbReference type="CDD" id="cd17506">
    <property type="entry name" value="Ubl_SAMP2_like"/>
    <property type="match status" value="1"/>
</dbReference>
<keyword evidence="2" id="KW-1185">Reference proteome</keyword>
<dbReference type="InterPro" id="IPR016155">
    <property type="entry name" value="Mopterin_synth/thiamin_S_b"/>
</dbReference>
<comment type="caution">
    <text evidence="1">The sequence shown here is derived from an EMBL/GenBank/DDBJ whole genome shotgun (WGS) entry which is preliminary data.</text>
</comment>
<evidence type="ECO:0008006" key="3">
    <source>
        <dbReference type="Google" id="ProtNLM"/>
    </source>
</evidence>
<dbReference type="InterPro" id="IPR012675">
    <property type="entry name" value="Beta-grasp_dom_sf"/>
</dbReference>
<name>A0A133VCY1_9EURY</name>
<proteinExistence type="predicted"/>
<gene>
    <name evidence="1" type="ORF">AKJ48_03195</name>
</gene>
<reference evidence="1 2" key="1">
    <citation type="journal article" date="2016" name="Sci. Rep.">
        <title>Metabolic traits of an uncultured archaeal lineage -MSBL1- from brine pools of the Red Sea.</title>
        <authorList>
            <person name="Mwirichia R."/>
            <person name="Alam I."/>
            <person name="Rashid M."/>
            <person name="Vinu M."/>
            <person name="Ba-Alawi W."/>
            <person name="Anthony Kamau A."/>
            <person name="Kamanda Ngugi D."/>
            <person name="Goker M."/>
            <person name="Klenk H.P."/>
            <person name="Bajic V."/>
            <person name="Stingl U."/>
        </authorList>
    </citation>
    <scope>NUCLEOTIDE SEQUENCE [LARGE SCALE GENOMIC DNA]</scope>
    <source>
        <strain evidence="1">SCGC-AAA261O19</strain>
    </source>
</reference>
<dbReference type="SUPFAM" id="SSF54285">
    <property type="entry name" value="MoaD/ThiS"/>
    <property type="match status" value="1"/>
</dbReference>
<dbReference type="Proteomes" id="UP000070076">
    <property type="component" value="Unassembled WGS sequence"/>
</dbReference>
<protein>
    <recommendedName>
        <fullName evidence="3">Thiamine biosynthesis protein ThiS</fullName>
    </recommendedName>
</protein>
<accession>A0A133VCY1</accession>
<dbReference type="EMBL" id="LHYB01000044">
    <property type="protein sequence ID" value="KXB04281.1"/>
    <property type="molecule type" value="Genomic_DNA"/>
</dbReference>
<organism evidence="1 2">
    <name type="scientific">candidate division MSBL1 archaeon SCGC-AAA261O19</name>
    <dbReference type="NCBI Taxonomy" id="1698277"/>
    <lineage>
        <taxon>Archaea</taxon>
        <taxon>Methanobacteriati</taxon>
        <taxon>Methanobacteriota</taxon>
        <taxon>candidate division MSBL1</taxon>
    </lineage>
</organism>
<sequence length="67" mass="7514">MVLVRRIGSQESQKYELSEGARIIDLLEKTEFNTETVVVRQNGKIVPEEEQLEDGDELELIPVVSGG</sequence>
<dbReference type="AlphaFoldDB" id="A0A133VCY1"/>
<dbReference type="InterPro" id="IPR003749">
    <property type="entry name" value="ThiS/MoaD-like"/>
</dbReference>